<reference evidence="2" key="1">
    <citation type="submission" date="2015-10" db="EMBL/GenBank/DDBJ databases">
        <authorList>
            <person name="Gilbert D.G."/>
        </authorList>
    </citation>
    <scope>NUCLEOTIDE SEQUENCE</scope>
    <source>
        <strain evidence="2">Phyl III-seqv23</strain>
    </source>
</reference>
<proteinExistence type="predicted"/>
<protein>
    <submittedName>
        <fullName evidence="2">Uncharacterized protein</fullName>
    </submittedName>
</protein>
<name>A0A0S4VHQ9_RALSL</name>
<sequence>MMMGSVCDPEGDSDPKEQTDQGNKVFIQFVRIAFVQCDSFYQEGTRSPQKKTNKPIYDEV</sequence>
<evidence type="ECO:0000313" key="2">
    <source>
        <dbReference type="EMBL" id="CUV33917.1"/>
    </source>
</evidence>
<dbReference type="EMBL" id="LN899825">
    <property type="protein sequence ID" value="CUV33917.1"/>
    <property type="molecule type" value="Genomic_DNA"/>
</dbReference>
<accession>A0A0S4VHQ9</accession>
<dbReference type="AlphaFoldDB" id="A0A0S4VHQ9"/>
<organism evidence="2">
    <name type="scientific">Ralstonia solanacearum</name>
    <name type="common">Pseudomonas solanacearum</name>
    <dbReference type="NCBI Taxonomy" id="305"/>
    <lineage>
        <taxon>Bacteria</taxon>
        <taxon>Pseudomonadati</taxon>
        <taxon>Pseudomonadota</taxon>
        <taxon>Betaproteobacteria</taxon>
        <taxon>Burkholderiales</taxon>
        <taxon>Burkholderiaceae</taxon>
        <taxon>Ralstonia</taxon>
        <taxon>Ralstonia solanacearum species complex</taxon>
    </lineage>
</organism>
<gene>
    <name evidence="2" type="ORF">TD1301_v1_630011</name>
</gene>
<evidence type="ECO:0000256" key="1">
    <source>
        <dbReference type="SAM" id="MobiDB-lite"/>
    </source>
</evidence>
<feature type="region of interest" description="Disordered" evidence="1">
    <location>
        <begin position="1"/>
        <end position="22"/>
    </location>
</feature>